<feature type="non-terminal residue" evidence="2">
    <location>
        <position position="396"/>
    </location>
</feature>
<keyword evidence="3" id="KW-1185">Reference proteome</keyword>
<dbReference type="SUPFAM" id="SSF53098">
    <property type="entry name" value="Ribonuclease H-like"/>
    <property type="match status" value="1"/>
</dbReference>
<dbReference type="Gene3D" id="3.30.420.10">
    <property type="entry name" value="Ribonuclease H-like superfamily/Ribonuclease H"/>
    <property type="match status" value="2"/>
</dbReference>
<gene>
    <name evidence="2" type="ORF">TELCIR_15735</name>
</gene>
<dbReference type="InterPro" id="IPR036397">
    <property type="entry name" value="RNaseH_sf"/>
</dbReference>
<sequence length="396" mass="45656">MELLQVDPNQRVSLEKQINAKSMAVKIMSIDWRLKGFGVTISTLPKTVEGFRRQAPQISYGGKRTCSIDQAKYNWRERCDIRYVEGGKVDRIIIVYSDRRVPEIMREPLERTINSKGIQYGRIESVPVFKKNKASKESLLVIFVDKAENKSHEFLKLMERKYLIPTQQLTTELAYNLPSENVWIAKGKTLIVGYDVAHPGRPTRDEIMNRMPPRRPSVVGFSFNGAVHHEMFIGDYHYQIPRREKVVEDELFAIKEACQEFGNLHDRESWMPRFTVVVATKRHNARFFVEKRGIENPKPATVVDTDVVRNDITEFYMQSHHPVQGTAKPTSYQVIVDENDMSMDEVQALMLALTFHHQTDGFSMAFQISGAPVSLPEPVYQADEWAKRGKNIFNAY</sequence>
<dbReference type="InterPro" id="IPR003165">
    <property type="entry name" value="Piwi"/>
</dbReference>
<dbReference type="EMBL" id="KZ351777">
    <property type="protein sequence ID" value="PIO62693.1"/>
    <property type="molecule type" value="Genomic_DNA"/>
</dbReference>
<dbReference type="InterPro" id="IPR012337">
    <property type="entry name" value="RNaseH-like_sf"/>
</dbReference>
<feature type="domain" description="Piwi" evidence="1">
    <location>
        <begin position="245"/>
        <end position="394"/>
    </location>
</feature>
<accession>A0A2G9TXH3</accession>
<dbReference type="PANTHER" id="PTHR22891">
    <property type="entry name" value="EUKARYOTIC TRANSLATION INITIATION FACTOR 2C"/>
    <property type="match status" value="1"/>
</dbReference>
<name>A0A2G9TXH3_TELCI</name>
<dbReference type="SMART" id="SM00950">
    <property type="entry name" value="Piwi"/>
    <property type="match status" value="1"/>
</dbReference>
<dbReference type="Pfam" id="PF02171">
    <property type="entry name" value="Piwi"/>
    <property type="match status" value="1"/>
</dbReference>
<evidence type="ECO:0000259" key="1">
    <source>
        <dbReference type="PROSITE" id="PS50822"/>
    </source>
</evidence>
<proteinExistence type="predicted"/>
<dbReference type="PROSITE" id="PS50822">
    <property type="entry name" value="PIWI"/>
    <property type="match status" value="1"/>
</dbReference>
<evidence type="ECO:0000313" key="2">
    <source>
        <dbReference type="EMBL" id="PIO62693.1"/>
    </source>
</evidence>
<dbReference type="OrthoDB" id="10252740at2759"/>
<reference evidence="2 3" key="1">
    <citation type="submission" date="2015-09" db="EMBL/GenBank/DDBJ databases">
        <title>Draft genome of the parasitic nematode Teladorsagia circumcincta isolate WARC Sus (inbred).</title>
        <authorList>
            <person name="Mitreva M."/>
        </authorList>
    </citation>
    <scope>NUCLEOTIDE SEQUENCE [LARGE SCALE GENOMIC DNA]</scope>
    <source>
        <strain evidence="2 3">S</strain>
    </source>
</reference>
<dbReference type="Proteomes" id="UP000230423">
    <property type="component" value="Unassembled WGS sequence"/>
</dbReference>
<evidence type="ECO:0000313" key="3">
    <source>
        <dbReference type="Proteomes" id="UP000230423"/>
    </source>
</evidence>
<protein>
    <submittedName>
        <fullName evidence="2">Piwi domain protein</fullName>
    </submittedName>
</protein>
<dbReference type="GO" id="GO:0003676">
    <property type="term" value="F:nucleic acid binding"/>
    <property type="evidence" value="ECO:0007669"/>
    <property type="project" value="InterPro"/>
</dbReference>
<organism evidence="2 3">
    <name type="scientific">Teladorsagia circumcincta</name>
    <name type="common">Brown stomach worm</name>
    <name type="synonym">Ostertagia circumcincta</name>
    <dbReference type="NCBI Taxonomy" id="45464"/>
    <lineage>
        <taxon>Eukaryota</taxon>
        <taxon>Metazoa</taxon>
        <taxon>Ecdysozoa</taxon>
        <taxon>Nematoda</taxon>
        <taxon>Chromadorea</taxon>
        <taxon>Rhabditida</taxon>
        <taxon>Rhabditina</taxon>
        <taxon>Rhabditomorpha</taxon>
        <taxon>Strongyloidea</taxon>
        <taxon>Trichostrongylidae</taxon>
        <taxon>Teladorsagia</taxon>
    </lineage>
</organism>
<dbReference type="AlphaFoldDB" id="A0A2G9TXH3"/>